<evidence type="ECO:0000256" key="1">
    <source>
        <dbReference type="ARBA" id="ARBA00007177"/>
    </source>
</evidence>
<reference evidence="5" key="1">
    <citation type="submission" date="2020-03" db="EMBL/GenBank/DDBJ databases">
        <title>Solimonas marina sp. nov., isolated from deep seawater of the Pacific Ocean.</title>
        <authorList>
            <person name="Liu X."/>
            <person name="Lai Q."/>
            <person name="Sun F."/>
            <person name="Gai Y."/>
            <person name="Li G."/>
            <person name="Shao Z."/>
        </authorList>
    </citation>
    <scope>NUCLEOTIDE SEQUENCE</scope>
    <source>
        <strain evidence="5">C16B3</strain>
    </source>
</reference>
<protein>
    <recommendedName>
        <fullName evidence="4">Urease accessory protein UreD</fullName>
    </recommendedName>
</protein>
<gene>
    <name evidence="4" type="primary">ureD</name>
    <name evidence="5" type="ORF">G7Y82_11985</name>
</gene>
<evidence type="ECO:0000256" key="3">
    <source>
        <dbReference type="ARBA" id="ARBA00023186"/>
    </source>
</evidence>
<comment type="subcellular location">
    <subcellularLocation>
        <location evidence="4">Cytoplasm</location>
    </subcellularLocation>
</comment>
<dbReference type="InterPro" id="IPR002669">
    <property type="entry name" value="UreD"/>
</dbReference>
<dbReference type="GO" id="GO:0016151">
    <property type="term" value="F:nickel cation binding"/>
    <property type="evidence" value="ECO:0007669"/>
    <property type="project" value="UniProtKB-UniRule"/>
</dbReference>
<keyword evidence="2 4" id="KW-0996">Nickel insertion</keyword>
<dbReference type="EMBL" id="JAAVXB010000006">
    <property type="protein sequence ID" value="NKF23040.1"/>
    <property type="molecule type" value="Genomic_DNA"/>
</dbReference>
<dbReference type="Proteomes" id="UP000653472">
    <property type="component" value="Unassembled WGS sequence"/>
</dbReference>
<evidence type="ECO:0000256" key="2">
    <source>
        <dbReference type="ARBA" id="ARBA00022988"/>
    </source>
</evidence>
<comment type="function">
    <text evidence="4">Required for maturation of urease via the functional incorporation of the urease nickel metallocenter.</text>
</comment>
<dbReference type="Pfam" id="PF01774">
    <property type="entry name" value="UreD"/>
    <property type="match status" value="1"/>
</dbReference>
<comment type="similarity">
    <text evidence="1 4">Belongs to the UreD family.</text>
</comment>
<dbReference type="HAMAP" id="MF_01384">
    <property type="entry name" value="UreD"/>
    <property type="match status" value="1"/>
</dbReference>
<accession>A0A969WDZ7</accession>
<sequence>MTASLPNLHLPRAPALRRQRVDGALRLSYRADRDGITRLADLYQRAPCRVLFPDVDAGEPPQAVLLTTSGGLTGGDRLDIALQVGARARATFSTQAAEKLYRALDDEDDTRIDVTLDVGAAAWAEWLAQETILFDRARLRRSVTMNLGGDAHVLALESVVFGRRAMNERFDAGLLHDVWRIRRDGRLIWADAQHLAGHVQDRLDARLGYHGAAAAATLLLIGPTAAAQLDAVRDTLSALPVTGGATTLDGLLIVRLLGTDAMALRDAAVTVAGLLRARAGGLPARLPQVWYC</sequence>
<comment type="subunit">
    <text evidence="4">UreD, UreF and UreG form a complex that acts as a GTP-hydrolysis-dependent molecular chaperone, activating the urease apoprotein by helping to assemble the nickel containing metallocenter of UreC. The UreE protein probably delivers the nickel.</text>
</comment>
<dbReference type="AlphaFoldDB" id="A0A969WDZ7"/>
<dbReference type="GO" id="GO:0005737">
    <property type="term" value="C:cytoplasm"/>
    <property type="evidence" value="ECO:0007669"/>
    <property type="project" value="UniProtKB-SubCell"/>
</dbReference>
<dbReference type="PANTHER" id="PTHR33643">
    <property type="entry name" value="UREASE ACCESSORY PROTEIN D"/>
    <property type="match status" value="1"/>
</dbReference>
<name>A0A969WDZ7_9GAMM</name>
<dbReference type="RefSeq" id="WP_168148367.1">
    <property type="nucleotide sequence ID" value="NZ_JAAVXB010000006.1"/>
</dbReference>
<evidence type="ECO:0000256" key="4">
    <source>
        <dbReference type="HAMAP-Rule" id="MF_01384"/>
    </source>
</evidence>
<evidence type="ECO:0000313" key="6">
    <source>
        <dbReference type="Proteomes" id="UP000653472"/>
    </source>
</evidence>
<proteinExistence type="inferred from homology"/>
<keyword evidence="6" id="KW-1185">Reference proteome</keyword>
<evidence type="ECO:0000313" key="5">
    <source>
        <dbReference type="EMBL" id="NKF23040.1"/>
    </source>
</evidence>
<comment type="caution">
    <text evidence="5">The sequence shown here is derived from an EMBL/GenBank/DDBJ whole genome shotgun (WGS) entry which is preliminary data.</text>
</comment>
<keyword evidence="3 4" id="KW-0143">Chaperone</keyword>
<keyword evidence="4" id="KW-0963">Cytoplasm</keyword>
<organism evidence="5 6">
    <name type="scientific">Solimonas marina</name>
    <dbReference type="NCBI Taxonomy" id="2714601"/>
    <lineage>
        <taxon>Bacteria</taxon>
        <taxon>Pseudomonadati</taxon>
        <taxon>Pseudomonadota</taxon>
        <taxon>Gammaproteobacteria</taxon>
        <taxon>Nevskiales</taxon>
        <taxon>Nevskiaceae</taxon>
        <taxon>Solimonas</taxon>
    </lineage>
</organism>
<dbReference type="PANTHER" id="PTHR33643:SF1">
    <property type="entry name" value="UREASE ACCESSORY PROTEIN D"/>
    <property type="match status" value="1"/>
</dbReference>